<dbReference type="EMBL" id="WXEY01000008">
    <property type="protein sequence ID" value="MZP29860.1"/>
    <property type="molecule type" value="Genomic_DNA"/>
</dbReference>
<comment type="caution">
    <text evidence="7">The sequence shown here is derived from an EMBL/GenBank/DDBJ whole genome shotgun (WGS) entry which is preliminary data.</text>
</comment>
<dbReference type="GO" id="GO:0033013">
    <property type="term" value="P:tetrapyrrole metabolic process"/>
    <property type="evidence" value="ECO:0007669"/>
    <property type="project" value="UniProtKB-ARBA"/>
</dbReference>
<sequence>MDRLSPVAVFFLNYVAFTALSWIFPMDRKWLASLEKPSWSPPGMVVGMAWMIIFALISLAVALLWDKVGLRRIGLSWKAVFLANWFFNQLFYIGQSFSRNLFYSFLDTAAIAVTATLLVFVSWPYSRAAALLFAPYALWSSFATALAWAIYRLNR</sequence>
<organism evidence="7 8">
    <name type="scientific">Heliomicrobium undosum</name>
    <dbReference type="NCBI Taxonomy" id="121734"/>
    <lineage>
        <taxon>Bacteria</taxon>
        <taxon>Bacillati</taxon>
        <taxon>Bacillota</taxon>
        <taxon>Clostridia</taxon>
        <taxon>Eubacteriales</taxon>
        <taxon>Heliobacteriaceae</taxon>
        <taxon>Heliomicrobium</taxon>
    </lineage>
</organism>
<comment type="subcellular location">
    <subcellularLocation>
        <location evidence="1">Membrane</location>
        <topology evidence="1">Multi-pass membrane protein</topology>
    </subcellularLocation>
</comment>
<comment type="similarity">
    <text evidence="2">Belongs to the TspO/BZRP family.</text>
</comment>
<evidence type="ECO:0000313" key="7">
    <source>
        <dbReference type="EMBL" id="MZP29860.1"/>
    </source>
</evidence>
<evidence type="ECO:0000256" key="1">
    <source>
        <dbReference type="ARBA" id="ARBA00004141"/>
    </source>
</evidence>
<feature type="transmembrane region" description="Helical" evidence="6">
    <location>
        <begin position="7"/>
        <end position="24"/>
    </location>
</feature>
<evidence type="ECO:0000313" key="8">
    <source>
        <dbReference type="Proteomes" id="UP000463470"/>
    </source>
</evidence>
<dbReference type="Pfam" id="PF03073">
    <property type="entry name" value="TspO_MBR"/>
    <property type="match status" value="1"/>
</dbReference>
<dbReference type="GO" id="GO:0016020">
    <property type="term" value="C:membrane"/>
    <property type="evidence" value="ECO:0007669"/>
    <property type="project" value="UniProtKB-SubCell"/>
</dbReference>
<evidence type="ECO:0000256" key="4">
    <source>
        <dbReference type="ARBA" id="ARBA00022989"/>
    </source>
</evidence>
<evidence type="ECO:0000256" key="3">
    <source>
        <dbReference type="ARBA" id="ARBA00022692"/>
    </source>
</evidence>
<accession>A0A845L5C2</accession>
<dbReference type="Gene3D" id="1.20.1260.100">
    <property type="entry name" value="TspO/MBR protein"/>
    <property type="match status" value="1"/>
</dbReference>
<dbReference type="CDD" id="cd15904">
    <property type="entry name" value="TSPO_MBR"/>
    <property type="match status" value="1"/>
</dbReference>
<feature type="transmembrane region" description="Helical" evidence="6">
    <location>
        <begin position="101"/>
        <end position="121"/>
    </location>
</feature>
<name>A0A845L5C2_9FIRM</name>
<evidence type="ECO:0000256" key="6">
    <source>
        <dbReference type="SAM" id="Phobius"/>
    </source>
</evidence>
<keyword evidence="4 6" id="KW-1133">Transmembrane helix</keyword>
<proteinExistence type="inferred from homology"/>
<feature type="transmembrane region" description="Helical" evidence="6">
    <location>
        <begin position="128"/>
        <end position="151"/>
    </location>
</feature>
<protein>
    <submittedName>
        <fullName evidence="7">Tryptophan-rich sensory protein</fullName>
    </submittedName>
</protein>
<dbReference type="InterPro" id="IPR004307">
    <property type="entry name" value="TspO_MBR"/>
</dbReference>
<dbReference type="InterPro" id="IPR038330">
    <property type="entry name" value="TspO/MBR-related_sf"/>
</dbReference>
<dbReference type="OrthoDB" id="9795496at2"/>
<dbReference type="AlphaFoldDB" id="A0A845L5C2"/>
<reference evidence="7 8" key="1">
    <citation type="submission" date="2020-01" db="EMBL/GenBank/DDBJ databases">
        <title>Whole-genome sequence of Heliobacterium undosum DSM 13378.</title>
        <authorList>
            <person name="Kyndt J.A."/>
            <person name="Meyer T.E."/>
        </authorList>
    </citation>
    <scope>NUCLEOTIDE SEQUENCE [LARGE SCALE GENOMIC DNA]</scope>
    <source>
        <strain evidence="7 8">DSM 13378</strain>
    </source>
</reference>
<dbReference type="Proteomes" id="UP000463470">
    <property type="component" value="Unassembled WGS sequence"/>
</dbReference>
<feature type="transmembrane region" description="Helical" evidence="6">
    <location>
        <begin position="44"/>
        <end position="65"/>
    </location>
</feature>
<dbReference type="RefSeq" id="WP_161258100.1">
    <property type="nucleotide sequence ID" value="NZ_WXEY01000008.1"/>
</dbReference>
<keyword evidence="5 6" id="KW-0472">Membrane</keyword>
<evidence type="ECO:0000256" key="2">
    <source>
        <dbReference type="ARBA" id="ARBA00007524"/>
    </source>
</evidence>
<dbReference type="PANTHER" id="PTHR10057">
    <property type="entry name" value="PERIPHERAL-TYPE BENZODIAZEPINE RECEPTOR"/>
    <property type="match status" value="1"/>
</dbReference>
<keyword evidence="3 6" id="KW-0812">Transmembrane</keyword>
<keyword evidence="8" id="KW-1185">Reference proteome</keyword>
<dbReference type="PANTHER" id="PTHR10057:SF0">
    <property type="entry name" value="TRANSLOCATOR PROTEIN"/>
    <property type="match status" value="1"/>
</dbReference>
<gene>
    <name evidence="7" type="ORF">GTO91_09090</name>
</gene>
<evidence type="ECO:0000256" key="5">
    <source>
        <dbReference type="ARBA" id="ARBA00023136"/>
    </source>
</evidence>
<dbReference type="PIRSF" id="PIRSF005859">
    <property type="entry name" value="PBR"/>
    <property type="match status" value="1"/>
</dbReference>